<feature type="transmembrane region" description="Helical" evidence="1">
    <location>
        <begin position="25"/>
        <end position="51"/>
    </location>
</feature>
<keyword evidence="3" id="KW-1185">Reference proteome</keyword>
<accession>A0A150XPS9</accession>
<name>A0A150XPS9_9BACT</name>
<protein>
    <submittedName>
        <fullName evidence="2">Uncharacterized protein</fullName>
    </submittedName>
</protein>
<keyword evidence="1" id="KW-0812">Transmembrane</keyword>
<sequence length="64" mass="7288">MIINNKVGIGTHRLTQQQTGSGGELLILIGILFLVVTYFTLPPFSLIRKFIDKLFSRKKRKAKK</sequence>
<gene>
    <name evidence="2" type="ORF">AWN68_16665</name>
</gene>
<organism evidence="2 3">
    <name type="scientific">Roseivirga echinicomitans</name>
    <dbReference type="NCBI Taxonomy" id="296218"/>
    <lineage>
        <taxon>Bacteria</taxon>
        <taxon>Pseudomonadati</taxon>
        <taxon>Bacteroidota</taxon>
        <taxon>Cytophagia</taxon>
        <taxon>Cytophagales</taxon>
        <taxon>Roseivirgaceae</taxon>
        <taxon>Roseivirga</taxon>
    </lineage>
</organism>
<keyword evidence="1" id="KW-1133">Transmembrane helix</keyword>
<dbReference type="AlphaFoldDB" id="A0A150XPS9"/>
<evidence type="ECO:0000313" key="2">
    <source>
        <dbReference type="EMBL" id="KYG80740.1"/>
    </source>
</evidence>
<comment type="caution">
    <text evidence="2">The sequence shown here is derived from an EMBL/GenBank/DDBJ whole genome shotgun (WGS) entry which is preliminary data.</text>
</comment>
<dbReference type="EMBL" id="LRDB01000007">
    <property type="protein sequence ID" value="KYG80740.1"/>
    <property type="molecule type" value="Genomic_DNA"/>
</dbReference>
<evidence type="ECO:0000313" key="3">
    <source>
        <dbReference type="Proteomes" id="UP000075615"/>
    </source>
</evidence>
<dbReference type="Proteomes" id="UP000075615">
    <property type="component" value="Unassembled WGS sequence"/>
</dbReference>
<proteinExistence type="predicted"/>
<reference evidence="2 3" key="1">
    <citation type="submission" date="2016-01" db="EMBL/GenBank/DDBJ databases">
        <title>Genome sequencing of Roseivirga echinicomitans KMM 6058.</title>
        <authorList>
            <person name="Selvaratnam C."/>
            <person name="Thevarajoo S."/>
            <person name="Goh K.M."/>
            <person name="Ee R."/>
            <person name="Chan K.-G."/>
            <person name="Chong C.S."/>
        </authorList>
    </citation>
    <scope>NUCLEOTIDE SEQUENCE [LARGE SCALE GENOMIC DNA]</scope>
    <source>
        <strain evidence="2 3">KMM 6058</strain>
    </source>
</reference>
<keyword evidence="1" id="KW-0472">Membrane</keyword>
<evidence type="ECO:0000256" key="1">
    <source>
        <dbReference type="SAM" id="Phobius"/>
    </source>
</evidence>